<reference evidence="1" key="2">
    <citation type="journal article" date="2007" name="Science">
        <title>Draft genome sequence of the sexually transmitted pathogen Trichomonas vaginalis.</title>
        <authorList>
            <person name="Carlton J.M."/>
            <person name="Hirt R.P."/>
            <person name="Silva J.C."/>
            <person name="Delcher A.L."/>
            <person name="Schatz M."/>
            <person name="Zhao Q."/>
            <person name="Wortman J.R."/>
            <person name="Bidwell S.L."/>
            <person name="Alsmark U.C.M."/>
            <person name="Besteiro S."/>
            <person name="Sicheritz-Ponten T."/>
            <person name="Noel C.J."/>
            <person name="Dacks J.B."/>
            <person name="Foster P.G."/>
            <person name="Simillion C."/>
            <person name="Van de Peer Y."/>
            <person name="Miranda-Saavedra D."/>
            <person name="Barton G.J."/>
            <person name="Westrop G.D."/>
            <person name="Mueller S."/>
            <person name="Dessi D."/>
            <person name="Fiori P.L."/>
            <person name="Ren Q."/>
            <person name="Paulsen I."/>
            <person name="Zhang H."/>
            <person name="Bastida-Corcuera F.D."/>
            <person name="Simoes-Barbosa A."/>
            <person name="Brown M.T."/>
            <person name="Hayes R.D."/>
            <person name="Mukherjee M."/>
            <person name="Okumura C.Y."/>
            <person name="Schneider R."/>
            <person name="Smith A.J."/>
            <person name="Vanacova S."/>
            <person name="Villalvazo M."/>
            <person name="Haas B.J."/>
            <person name="Pertea M."/>
            <person name="Feldblyum T.V."/>
            <person name="Utterback T.R."/>
            <person name="Shu C.L."/>
            <person name="Osoegawa K."/>
            <person name="de Jong P.J."/>
            <person name="Hrdy I."/>
            <person name="Horvathova L."/>
            <person name="Zubacova Z."/>
            <person name="Dolezal P."/>
            <person name="Malik S.B."/>
            <person name="Logsdon J.M. Jr."/>
            <person name="Henze K."/>
            <person name="Gupta A."/>
            <person name="Wang C.C."/>
            <person name="Dunne R.L."/>
            <person name="Upcroft J.A."/>
            <person name="Upcroft P."/>
            <person name="White O."/>
            <person name="Salzberg S.L."/>
            <person name="Tang P."/>
            <person name="Chiu C.-H."/>
            <person name="Lee Y.-S."/>
            <person name="Embley T.M."/>
            <person name="Coombs G.H."/>
            <person name="Mottram J.C."/>
            <person name="Tachezy J."/>
            <person name="Fraser-Liggett C.M."/>
            <person name="Johnson P.J."/>
        </authorList>
    </citation>
    <scope>NUCLEOTIDE SEQUENCE [LARGE SCALE GENOMIC DNA]</scope>
    <source>
        <strain evidence="1">G3</strain>
    </source>
</reference>
<sequence length="343" mass="39682">MTAHVLRSIPQTIGSVRTVHDIPKITEWAYDLTKQFSPTNVAGYCQMNFTPVQYAALAFTVPTHYAPEQIYIICKKSFKILSELEPKYQTGLMMIFAKAAFLCNQEDEALEILKTFTEVDPLIFTSPYLYLAATAKKPVAVMPPPNMHRRSFAFSLYYSGINHMMLFKYDDAFKLLLHCLHLPCQSDMIPKVISAFSLVCFLNHYTKKQFIGVLPPKAEIDPVSMCLWDGRKIPEKNQMDYPKFYLYFWDEIVKEKIMRNIIFCSRTISRLSISKLKDLCGCFDENKLFEYMNDLTSKHQIQYVYGDDKIVAFTPAPNDIDLQEQLKSVEKLLDDVKSIQEMN</sequence>
<evidence type="ECO:0000313" key="2">
    <source>
        <dbReference type="Proteomes" id="UP000001542"/>
    </source>
</evidence>
<evidence type="ECO:0008006" key="3">
    <source>
        <dbReference type="Google" id="ProtNLM"/>
    </source>
</evidence>
<dbReference type="RefSeq" id="XP_001298408.1">
    <property type="nucleotide sequence ID" value="XM_001298407.1"/>
</dbReference>
<organism evidence="1 2">
    <name type="scientific">Trichomonas vaginalis (strain ATCC PRA-98 / G3)</name>
    <dbReference type="NCBI Taxonomy" id="412133"/>
    <lineage>
        <taxon>Eukaryota</taxon>
        <taxon>Metamonada</taxon>
        <taxon>Parabasalia</taxon>
        <taxon>Trichomonadida</taxon>
        <taxon>Trichomonadidae</taxon>
        <taxon>Trichomonas</taxon>
    </lineage>
</organism>
<dbReference type="KEGG" id="tva:4743121"/>
<accession>A2GBI7</accession>
<gene>
    <name evidence="1" type="ORF">TVAG_313590</name>
</gene>
<dbReference type="AlphaFoldDB" id="A2GBI7"/>
<keyword evidence="2" id="KW-1185">Reference proteome</keyword>
<name>A2GBI7_TRIV3</name>
<proteinExistence type="predicted"/>
<dbReference type="VEuPathDB" id="TrichDB:TVAG_313590"/>
<dbReference type="InParanoid" id="A2GBI7"/>
<evidence type="ECO:0000313" key="1">
    <source>
        <dbReference type="EMBL" id="EAX85478.1"/>
    </source>
</evidence>
<reference evidence="1" key="1">
    <citation type="submission" date="2006-10" db="EMBL/GenBank/DDBJ databases">
        <authorList>
            <person name="Amadeo P."/>
            <person name="Zhao Q."/>
            <person name="Wortman J."/>
            <person name="Fraser-Liggett C."/>
            <person name="Carlton J."/>
        </authorList>
    </citation>
    <scope>NUCLEOTIDE SEQUENCE</scope>
    <source>
        <strain evidence="1">G3</strain>
    </source>
</reference>
<dbReference type="VEuPathDB" id="TrichDB:TVAGG3_0849520"/>
<dbReference type="EMBL" id="DS114930">
    <property type="protein sequence ID" value="EAX85478.1"/>
    <property type="molecule type" value="Genomic_DNA"/>
</dbReference>
<protein>
    <recommendedName>
        <fullName evidence="3">PCI domain containing protein</fullName>
    </recommendedName>
</protein>
<dbReference type="Proteomes" id="UP000001542">
    <property type="component" value="Unassembled WGS sequence"/>
</dbReference>